<keyword evidence="3" id="KW-1185">Reference proteome</keyword>
<feature type="compositionally biased region" description="Polar residues" evidence="1">
    <location>
        <begin position="36"/>
        <end position="50"/>
    </location>
</feature>
<organism evidence="2 3">
    <name type="scientific">Blastomyces gilchristii (strain SLH14081)</name>
    <name type="common">Blastomyces dermatitidis</name>
    <dbReference type="NCBI Taxonomy" id="559298"/>
    <lineage>
        <taxon>Eukaryota</taxon>
        <taxon>Fungi</taxon>
        <taxon>Dikarya</taxon>
        <taxon>Ascomycota</taxon>
        <taxon>Pezizomycotina</taxon>
        <taxon>Eurotiomycetes</taxon>
        <taxon>Eurotiomycetidae</taxon>
        <taxon>Onygenales</taxon>
        <taxon>Ajellomycetaceae</taxon>
        <taxon>Blastomyces</taxon>
    </lineage>
</organism>
<dbReference type="GeneID" id="8502134"/>
<accession>A0A179UZP7</accession>
<name>A0A179UZP7_BLAGS</name>
<evidence type="ECO:0000313" key="3">
    <source>
        <dbReference type="Proteomes" id="UP000002038"/>
    </source>
</evidence>
<feature type="region of interest" description="Disordered" evidence="1">
    <location>
        <begin position="1"/>
        <end position="56"/>
    </location>
</feature>
<reference evidence="3" key="1">
    <citation type="journal article" date="2015" name="PLoS Genet.">
        <title>The dynamic genome and transcriptome of the human fungal pathogen Blastomyces and close relative Emmonsia.</title>
        <authorList>
            <person name="Munoz J.F."/>
            <person name="Gauthier G.M."/>
            <person name="Desjardins C.A."/>
            <person name="Gallo J.E."/>
            <person name="Holder J."/>
            <person name="Sullivan T.D."/>
            <person name="Marty A.J."/>
            <person name="Carmen J.C."/>
            <person name="Chen Z."/>
            <person name="Ding L."/>
            <person name="Gujja S."/>
            <person name="Magrini V."/>
            <person name="Misas E."/>
            <person name="Mitreva M."/>
            <person name="Priest M."/>
            <person name="Saif S."/>
            <person name="Whiston E.A."/>
            <person name="Young S."/>
            <person name="Zeng Q."/>
            <person name="Goldman W.E."/>
            <person name="Mardis E.R."/>
            <person name="Taylor J.W."/>
            <person name="McEwen J.G."/>
            <person name="Clay O.K."/>
            <person name="Klein B.S."/>
            <person name="Cuomo C.A."/>
        </authorList>
    </citation>
    <scope>NUCLEOTIDE SEQUENCE [LARGE SCALE GENOMIC DNA]</scope>
    <source>
        <strain evidence="3">SLH14081</strain>
    </source>
</reference>
<dbReference type="KEGG" id="bgh:BDBG_07861"/>
<evidence type="ECO:0000313" key="2">
    <source>
        <dbReference type="EMBL" id="OAT12531.1"/>
    </source>
</evidence>
<dbReference type="EMBL" id="GG657468">
    <property type="protein sequence ID" value="OAT12531.1"/>
    <property type="molecule type" value="Genomic_DNA"/>
</dbReference>
<gene>
    <name evidence="2" type="ORF">BDBG_07861</name>
</gene>
<dbReference type="OrthoDB" id="4182983at2759"/>
<protein>
    <submittedName>
        <fullName evidence="2">Uncharacterized protein</fullName>
    </submittedName>
</protein>
<dbReference type="VEuPathDB" id="FungiDB:BDBG_07861"/>
<dbReference type="AlphaFoldDB" id="A0A179UZP7"/>
<evidence type="ECO:0000256" key="1">
    <source>
        <dbReference type="SAM" id="MobiDB-lite"/>
    </source>
</evidence>
<proteinExistence type="predicted"/>
<dbReference type="Proteomes" id="UP000002038">
    <property type="component" value="Unassembled WGS sequence"/>
</dbReference>
<dbReference type="RefSeq" id="XP_031580428.1">
    <property type="nucleotide sequence ID" value="XM_031723292.1"/>
</dbReference>
<sequence length="218" mass="24922">MSDQCSLRLPPGNPRKRKSEDNLHGQLKKAPPMDTPLSNPVQATSTQSESATEDTPADDVLSIENMAQMASNSGSIFESPWAKNAAKKAVECIICCWAADSSLIPQEDIDRWCDEFPFPEMTLLSVLAWHFGPDKFGQDDLRSFISSFPNDELRDIWSRNRFRRDWSFKAFEDFEYTLRNAKHAFQHPAFAGIAVQSHEVQKVIELDLQEWLQDFHML</sequence>